<comment type="caution">
    <text evidence="2">The sequence shown here is derived from an EMBL/GenBank/DDBJ whole genome shotgun (WGS) entry which is preliminary data.</text>
</comment>
<accession>A0ABV8XJA0</accession>
<keyword evidence="2" id="KW-0808">Transferase</keyword>
<sequence>MTGEPARQVAYARRQAPLTLMLADIRQFKQVNDRYGHATGDAALNQVAQVLCETTHAENAVVRWDGDEFAVLLPGTAYTGGVDRSIGGYLGIQLNVGVASLHPDERGQTLLRDADATMYRQKQNP</sequence>
<dbReference type="CDD" id="cd01949">
    <property type="entry name" value="GGDEF"/>
    <property type="match status" value="1"/>
</dbReference>
<dbReference type="InterPro" id="IPR043128">
    <property type="entry name" value="Rev_trsase/Diguanyl_cyclase"/>
</dbReference>
<dbReference type="InterPro" id="IPR000160">
    <property type="entry name" value="GGDEF_dom"/>
</dbReference>
<dbReference type="SUPFAM" id="SSF55073">
    <property type="entry name" value="Nucleotide cyclase"/>
    <property type="match status" value="1"/>
</dbReference>
<organism evidence="2 3">
    <name type="scientific">Deinococcus navajonensis</name>
    <dbReference type="NCBI Taxonomy" id="309884"/>
    <lineage>
        <taxon>Bacteria</taxon>
        <taxon>Thermotogati</taxon>
        <taxon>Deinococcota</taxon>
        <taxon>Deinococci</taxon>
        <taxon>Deinococcales</taxon>
        <taxon>Deinococcaceae</taxon>
        <taxon>Deinococcus</taxon>
    </lineage>
</organism>
<dbReference type="PANTHER" id="PTHR45138:SF24">
    <property type="entry name" value="DIGUANYLATE CYCLASE DGCC-RELATED"/>
    <property type="match status" value="1"/>
</dbReference>
<dbReference type="NCBIfam" id="TIGR00254">
    <property type="entry name" value="GGDEF"/>
    <property type="match status" value="1"/>
</dbReference>
<dbReference type="EMBL" id="JBHSEH010000004">
    <property type="protein sequence ID" value="MFC4424979.1"/>
    <property type="molecule type" value="Genomic_DNA"/>
</dbReference>
<dbReference type="InterPro" id="IPR029787">
    <property type="entry name" value="Nucleotide_cyclase"/>
</dbReference>
<keyword evidence="3" id="KW-1185">Reference proteome</keyword>
<dbReference type="EC" id="2.7.7.65" evidence="2"/>
<dbReference type="InterPro" id="IPR050469">
    <property type="entry name" value="Diguanylate_Cyclase"/>
</dbReference>
<dbReference type="Gene3D" id="3.30.70.270">
    <property type="match status" value="1"/>
</dbReference>
<dbReference type="RefSeq" id="WP_380035824.1">
    <property type="nucleotide sequence ID" value="NZ_JBHSEH010000004.1"/>
</dbReference>
<evidence type="ECO:0000259" key="1">
    <source>
        <dbReference type="PROSITE" id="PS50887"/>
    </source>
</evidence>
<reference evidence="3" key="1">
    <citation type="journal article" date="2019" name="Int. J. Syst. Evol. Microbiol.">
        <title>The Global Catalogue of Microorganisms (GCM) 10K type strain sequencing project: providing services to taxonomists for standard genome sequencing and annotation.</title>
        <authorList>
            <consortium name="The Broad Institute Genomics Platform"/>
            <consortium name="The Broad Institute Genome Sequencing Center for Infectious Disease"/>
            <person name="Wu L."/>
            <person name="Ma J."/>
        </authorList>
    </citation>
    <scope>NUCLEOTIDE SEQUENCE [LARGE SCALE GENOMIC DNA]</scope>
    <source>
        <strain evidence="3">CCUG 56029</strain>
    </source>
</reference>
<feature type="domain" description="GGDEF" evidence="1">
    <location>
        <begin position="16"/>
        <end position="125"/>
    </location>
</feature>
<dbReference type="GO" id="GO:0052621">
    <property type="term" value="F:diguanylate cyclase activity"/>
    <property type="evidence" value="ECO:0007669"/>
    <property type="project" value="UniProtKB-EC"/>
</dbReference>
<evidence type="ECO:0000313" key="3">
    <source>
        <dbReference type="Proteomes" id="UP001595998"/>
    </source>
</evidence>
<protein>
    <submittedName>
        <fullName evidence="2">GGDEF domain-containing protein</fullName>
        <ecNumber evidence="2">2.7.7.65</ecNumber>
    </submittedName>
</protein>
<name>A0ABV8XJA0_9DEIO</name>
<dbReference type="Pfam" id="PF00990">
    <property type="entry name" value="GGDEF"/>
    <property type="match status" value="1"/>
</dbReference>
<proteinExistence type="predicted"/>
<dbReference type="SMART" id="SM00267">
    <property type="entry name" value="GGDEF"/>
    <property type="match status" value="1"/>
</dbReference>
<keyword evidence="2" id="KW-0548">Nucleotidyltransferase</keyword>
<dbReference type="PROSITE" id="PS50887">
    <property type="entry name" value="GGDEF"/>
    <property type="match status" value="1"/>
</dbReference>
<gene>
    <name evidence="2" type="ORF">ACFOZ9_02070</name>
</gene>
<dbReference type="PANTHER" id="PTHR45138">
    <property type="entry name" value="REGULATORY COMPONENTS OF SENSORY TRANSDUCTION SYSTEM"/>
    <property type="match status" value="1"/>
</dbReference>
<evidence type="ECO:0000313" key="2">
    <source>
        <dbReference type="EMBL" id="MFC4424979.1"/>
    </source>
</evidence>
<dbReference type="Proteomes" id="UP001595998">
    <property type="component" value="Unassembled WGS sequence"/>
</dbReference>